<proteinExistence type="predicted"/>
<dbReference type="PANTHER" id="PTHR33048:SF15">
    <property type="entry name" value="INTEGRAL MEMBRANE PROTEIN"/>
    <property type="match status" value="1"/>
</dbReference>
<evidence type="ECO:0000313" key="2">
    <source>
        <dbReference type="EMBL" id="KAL1860419.1"/>
    </source>
</evidence>
<organism evidence="2 3">
    <name type="scientific">Diaporthe australafricana</name>
    <dbReference type="NCBI Taxonomy" id="127596"/>
    <lineage>
        <taxon>Eukaryota</taxon>
        <taxon>Fungi</taxon>
        <taxon>Dikarya</taxon>
        <taxon>Ascomycota</taxon>
        <taxon>Pezizomycotina</taxon>
        <taxon>Sordariomycetes</taxon>
        <taxon>Sordariomycetidae</taxon>
        <taxon>Diaporthales</taxon>
        <taxon>Diaporthaceae</taxon>
        <taxon>Diaporthe</taxon>
    </lineage>
</organism>
<keyword evidence="3" id="KW-1185">Reference proteome</keyword>
<sequence>MIGLSHTATVTTIITDLGCAMLPGMLLWKTQMKSQAKLEVFALMSVASIEQLDYIGYIVLFSNIETGVGCVASCLPSIRRLQMRITKRETSENKSTNPEANGSELITIGGGGGGSSSRGRKQRGIFTNTTDRGVTLATVQVTSLSGAGGGGEWEQLHDDDSDEAPLSPWKESTGSKPPGGIRKECTYAVEMEPVKGNDAGLDRQRACRIIQKCSEFFS</sequence>
<name>A0ABR3WF94_9PEZI</name>
<dbReference type="PANTHER" id="PTHR33048">
    <property type="entry name" value="PTH11-LIKE INTEGRAL MEMBRANE PROTEIN (AFU_ORTHOLOGUE AFUA_5G11245)"/>
    <property type="match status" value="1"/>
</dbReference>
<evidence type="ECO:0008006" key="4">
    <source>
        <dbReference type="Google" id="ProtNLM"/>
    </source>
</evidence>
<dbReference type="Proteomes" id="UP001583177">
    <property type="component" value="Unassembled WGS sequence"/>
</dbReference>
<evidence type="ECO:0000256" key="1">
    <source>
        <dbReference type="SAM" id="MobiDB-lite"/>
    </source>
</evidence>
<dbReference type="EMBL" id="JAWRVE010000092">
    <property type="protein sequence ID" value="KAL1860419.1"/>
    <property type="molecule type" value="Genomic_DNA"/>
</dbReference>
<dbReference type="InterPro" id="IPR052337">
    <property type="entry name" value="SAT4-like"/>
</dbReference>
<feature type="region of interest" description="Disordered" evidence="1">
    <location>
        <begin position="145"/>
        <end position="182"/>
    </location>
</feature>
<reference evidence="2 3" key="1">
    <citation type="journal article" date="2024" name="IMA Fungus">
        <title>IMA Genome - F19 : A genome assembly and annotation guide to empower mycologists, including annotated draft genome sequences of Ceratocystis pirilliformis, Diaporthe australafricana, Fusarium ophioides, Paecilomyces lecythidis, and Sporothrix stenoceras.</title>
        <authorList>
            <person name="Aylward J."/>
            <person name="Wilson A.M."/>
            <person name="Visagie C.M."/>
            <person name="Spraker J."/>
            <person name="Barnes I."/>
            <person name="Buitendag C."/>
            <person name="Ceriani C."/>
            <person name="Del Mar Angel L."/>
            <person name="du Plessis D."/>
            <person name="Fuchs T."/>
            <person name="Gasser K."/>
            <person name="Kramer D."/>
            <person name="Li W."/>
            <person name="Munsamy K."/>
            <person name="Piso A."/>
            <person name="Price J.L."/>
            <person name="Sonnekus B."/>
            <person name="Thomas C."/>
            <person name="van der Nest A."/>
            <person name="van Dijk A."/>
            <person name="van Heerden A."/>
            <person name="van Vuuren N."/>
            <person name="Yilmaz N."/>
            <person name="Duong T.A."/>
            <person name="van der Merwe N.A."/>
            <person name="Wingfield M.J."/>
            <person name="Wingfield B.D."/>
        </authorList>
    </citation>
    <scope>NUCLEOTIDE SEQUENCE [LARGE SCALE GENOMIC DNA]</scope>
    <source>
        <strain evidence="2 3">CMW 18300</strain>
    </source>
</reference>
<comment type="caution">
    <text evidence="2">The sequence shown here is derived from an EMBL/GenBank/DDBJ whole genome shotgun (WGS) entry which is preliminary data.</text>
</comment>
<gene>
    <name evidence="2" type="ORF">Daus18300_009192</name>
</gene>
<accession>A0ABR3WF94</accession>
<evidence type="ECO:0000313" key="3">
    <source>
        <dbReference type="Proteomes" id="UP001583177"/>
    </source>
</evidence>
<protein>
    <recommendedName>
        <fullName evidence="4">Integral membrane protein</fullName>
    </recommendedName>
</protein>
<feature type="region of interest" description="Disordered" evidence="1">
    <location>
        <begin position="88"/>
        <end position="127"/>
    </location>
</feature>